<keyword evidence="3" id="KW-0805">Transcription regulation</keyword>
<keyword evidence="1" id="KW-0863">Zinc-finger</keyword>
<evidence type="ECO:0000256" key="1">
    <source>
        <dbReference type="ARBA" id="ARBA00022771"/>
    </source>
</evidence>
<sequence>HQNPSSLFDVSGSFGMVMGTQVNGLDLPPVFTDKPFQSDYMETLILGLLYFSLPYDDKLVYLKDYIMDKEHSCLVRLMELYQAILQLVRWYKKLKEENEEYVILKAQALANSDSMYIEVLEAVQKLQNLLHGALQNYKLSQHHEEPQRTG</sequence>
<keyword evidence="10" id="KW-1185">Reference proteome</keyword>
<gene>
    <name evidence="9" type="ORF">A6R68_02077</name>
</gene>
<dbReference type="Proteomes" id="UP000092124">
    <property type="component" value="Unassembled WGS sequence"/>
</dbReference>
<feature type="non-terminal residue" evidence="9">
    <location>
        <position position="1"/>
    </location>
</feature>
<protein>
    <recommendedName>
        <fullName evidence="8">NR LBD domain-containing protein</fullName>
    </recommendedName>
</protein>
<evidence type="ECO:0000313" key="10">
    <source>
        <dbReference type="Proteomes" id="UP000092124"/>
    </source>
</evidence>
<dbReference type="PROSITE" id="PS51843">
    <property type="entry name" value="NR_LBD"/>
    <property type="match status" value="1"/>
</dbReference>
<dbReference type="STRING" id="56216.A0A1A6GT86"/>
<keyword evidence="5" id="KW-0804">Transcription</keyword>
<name>A0A1A6GT86_NEOLE</name>
<dbReference type="GO" id="GO:0008270">
    <property type="term" value="F:zinc ion binding"/>
    <property type="evidence" value="ECO:0007669"/>
    <property type="project" value="UniProtKB-KW"/>
</dbReference>
<feature type="domain" description="NR LBD" evidence="8">
    <location>
        <begin position="1"/>
        <end position="150"/>
    </location>
</feature>
<dbReference type="InterPro" id="IPR000536">
    <property type="entry name" value="Nucl_hrmn_rcpt_lig-bd"/>
</dbReference>
<evidence type="ECO:0000256" key="7">
    <source>
        <dbReference type="ARBA" id="ARBA00023242"/>
    </source>
</evidence>
<evidence type="ECO:0000256" key="4">
    <source>
        <dbReference type="ARBA" id="ARBA00023125"/>
    </source>
</evidence>
<keyword evidence="2" id="KW-0862">Zinc</keyword>
<reference evidence="9 10" key="1">
    <citation type="submission" date="2016-06" db="EMBL/GenBank/DDBJ databases">
        <title>The Draft Genome Sequence and Annotation of the Desert Woodrat Neotoma lepida.</title>
        <authorList>
            <person name="Campbell M."/>
            <person name="Oakeson K.F."/>
            <person name="Yandell M."/>
            <person name="Halpert J.R."/>
            <person name="Dearing D."/>
        </authorList>
    </citation>
    <scope>NUCLEOTIDE SEQUENCE [LARGE SCALE GENOMIC DNA]</scope>
    <source>
        <strain evidence="9">417</strain>
        <tissue evidence="9">Liver</tissue>
    </source>
</reference>
<keyword evidence="4" id="KW-0238">DNA-binding</keyword>
<evidence type="ECO:0000256" key="2">
    <source>
        <dbReference type="ARBA" id="ARBA00022833"/>
    </source>
</evidence>
<accession>A0A1A6GT86</accession>
<dbReference type="Pfam" id="PF00104">
    <property type="entry name" value="Hormone_recep"/>
    <property type="match status" value="1"/>
</dbReference>
<evidence type="ECO:0000256" key="5">
    <source>
        <dbReference type="ARBA" id="ARBA00023163"/>
    </source>
</evidence>
<keyword evidence="6" id="KW-0675">Receptor</keyword>
<dbReference type="Gene3D" id="1.10.565.10">
    <property type="entry name" value="Retinoid X Receptor"/>
    <property type="match status" value="1"/>
</dbReference>
<evidence type="ECO:0000259" key="8">
    <source>
        <dbReference type="PROSITE" id="PS51843"/>
    </source>
</evidence>
<evidence type="ECO:0000256" key="3">
    <source>
        <dbReference type="ARBA" id="ARBA00023015"/>
    </source>
</evidence>
<comment type="caution">
    <text evidence="9">The sequence shown here is derived from an EMBL/GenBank/DDBJ whole genome shotgun (WGS) entry which is preliminary data.</text>
</comment>
<dbReference type="OrthoDB" id="5799427at2759"/>
<proteinExistence type="predicted"/>
<dbReference type="AlphaFoldDB" id="A0A1A6GT86"/>
<dbReference type="InterPro" id="IPR035500">
    <property type="entry name" value="NHR-like_dom_sf"/>
</dbReference>
<evidence type="ECO:0000256" key="6">
    <source>
        <dbReference type="ARBA" id="ARBA00023170"/>
    </source>
</evidence>
<keyword evidence="7" id="KW-0539">Nucleus</keyword>
<dbReference type="EMBL" id="LZPO01068923">
    <property type="protein sequence ID" value="OBS69381.1"/>
    <property type="molecule type" value="Genomic_DNA"/>
</dbReference>
<dbReference type="PANTHER" id="PTHR48092">
    <property type="entry name" value="KNIRPS-RELATED PROTEIN-RELATED"/>
    <property type="match status" value="1"/>
</dbReference>
<organism evidence="9 10">
    <name type="scientific">Neotoma lepida</name>
    <name type="common">Desert woodrat</name>
    <dbReference type="NCBI Taxonomy" id="56216"/>
    <lineage>
        <taxon>Eukaryota</taxon>
        <taxon>Metazoa</taxon>
        <taxon>Chordata</taxon>
        <taxon>Craniata</taxon>
        <taxon>Vertebrata</taxon>
        <taxon>Euteleostomi</taxon>
        <taxon>Mammalia</taxon>
        <taxon>Eutheria</taxon>
        <taxon>Euarchontoglires</taxon>
        <taxon>Glires</taxon>
        <taxon>Rodentia</taxon>
        <taxon>Myomorpha</taxon>
        <taxon>Muroidea</taxon>
        <taxon>Cricetidae</taxon>
        <taxon>Neotominae</taxon>
        <taxon>Neotoma</taxon>
    </lineage>
</organism>
<dbReference type="SUPFAM" id="SSF48508">
    <property type="entry name" value="Nuclear receptor ligand-binding domain"/>
    <property type="match status" value="1"/>
</dbReference>
<evidence type="ECO:0000313" key="9">
    <source>
        <dbReference type="EMBL" id="OBS69381.1"/>
    </source>
</evidence>
<dbReference type="InterPro" id="IPR050200">
    <property type="entry name" value="Nuclear_hormone_rcpt_NR3"/>
</dbReference>
<keyword evidence="1" id="KW-0479">Metal-binding</keyword>
<dbReference type="GO" id="GO:0003677">
    <property type="term" value="F:DNA binding"/>
    <property type="evidence" value="ECO:0007669"/>
    <property type="project" value="UniProtKB-KW"/>
</dbReference>